<dbReference type="NCBIfam" id="TIGR03506">
    <property type="entry name" value="FlgEFG_subfam"/>
    <property type="match status" value="1"/>
</dbReference>
<evidence type="ECO:0000313" key="11">
    <source>
        <dbReference type="Proteomes" id="UP000742786"/>
    </source>
</evidence>
<evidence type="ECO:0000259" key="7">
    <source>
        <dbReference type="Pfam" id="PF06429"/>
    </source>
</evidence>
<dbReference type="Pfam" id="PF07559">
    <property type="entry name" value="FlgE_D2"/>
    <property type="match status" value="1"/>
</dbReference>
<dbReference type="InterPro" id="IPR010930">
    <property type="entry name" value="Flg_bb/hook_C_dom"/>
</dbReference>
<keyword evidence="4 5" id="KW-0975">Bacterial flagellum</keyword>
<evidence type="ECO:0000313" key="10">
    <source>
        <dbReference type="EMBL" id="CAG4882176.1"/>
    </source>
</evidence>
<keyword evidence="11" id="KW-1185">Reference proteome</keyword>
<sequence length="421" mass="42859">MSFEQGLSGLNAATKSLDVIGNNIANANAAGFKAATALFSDVFANSQTGSSATAIGIGAQLVAIAPQFSQGNISTTNNPMDVAINGSGFFRLSDSGAISYSRDGQFHLDKQGYIVNSTNLHLTGYAADTNGNIAPSSPVDLKLSSSDIPPQVTSNVNAALSLNSSAAVPASAPFNPNDPTSYTNSTSVSVFDSLGNSHVMSLYFVKSAVANTWNVHANVDGTPVANIDLGAGAGNPLPLVFDNGGAMTTAMPANMSIDLDGVATALGTSNGATPTLTMSINLAGSTQFGNAFGVNSMDQDGYASGRLSGVAIGADGVILGNYTNGQAKNLGQMVLINFNNNQGLKAMGGNLWGETPDSGVPLIGVPGSGNLGVLQASATEDSNVDLTAELVAMITMQRVYQANAQSIKTQDSVMQTLVNLR</sequence>
<accession>A0A916J2Q0</accession>
<evidence type="ECO:0000256" key="5">
    <source>
        <dbReference type="RuleBase" id="RU362116"/>
    </source>
</evidence>
<proteinExistence type="inferred from homology"/>
<organism evidence="10 11">
    <name type="scientific">Georgfuchsia toluolica</name>
    <dbReference type="NCBI Taxonomy" id="424218"/>
    <lineage>
        <taxon>Bacteria</taxon>
        <taxon>Pseudomonadati</taxon>
        <taxon>Pseudomonadota</taxon>
        <taxon>Betaproteobacteria</taxon>
        <taxon>Nitrosomonadales</taxon>
        <taxon>Sterolibacteriaceae</taxon>
        <taxon>Georgfuchsia</taxon>
    </lineage>
</organism>
<keyword evidence="10" id="KW-0966">Cell projection</keyword>
<feature type="domain" description="Flagellar hook protein FlgE/F/G-like D1" evidence="9">
    <location>
        <begin position="83"/>
        <end position="124"/>
    </location>
</feature>
<protein>
    <recommendedName>
        <fullName evidence="3 5">Flagellar hook protein FlgE</fullName>
    </recommendedName>
</protein>
<dbReference type="NCBIfam" id="NF004238">
    <property type="entry name" value="PRK05682.1-1"/>
    <property type="match status" value="1"/>
</dbReference>
<reference evidence="10" key="1">
    <citation type="submission" date="2021-04" db="EMBL/GenBank/DDBJ databases">
        <authorList>
            <person name="Hornung B."/>
        </authorList>
    </citation>
    <scope>NUCLEOTIDE SEQUENCE</scope>
    <source>
        <strain evidence="10">G5G6</strain>
    </source>
</reference>
<dbReference type="GO" id="GO:0009424">
    <property type="term" value="C:bacterial-type flagellum hook"/>
    <property type="evidence" value="ECO:0007669"/>
    <property type="project" value="TreeGrafter"/>
</dbReference>
<dbReference type="InterPro" id="IPR053967">
    <property type="entry name" value="LlgE_F_G-like_D1"/>
</dbReference>
<dbReference type="Pfam" id="PF06429">
    <property type="entry name" value="Flg_bbr_C"/>
    <property type="match status" value="1"/>
</dbReference>
<evidence type="ECO:0000256" key="1">
    <source>
        <dbReference type="ARBA" id="ARBA00004117"/>
    </source>
</evidence>
<dbReference type="GO" id="GO:0005829">
    <property type="term" value="C:cytosol"/>
    <property type="evidence" value="ECO:0007669"/>
    <property type="project" value="TreeGrafter"/>
</dbReference>
<dbReference type="GO" id="GO:0009425">
    <property type="term" value="C:bacterial-type flagellum basal body"/>
    <property type="evidence" value="ECO:0007669"/>
    <property type="project" value="UniProtKB-SubCell"/>
</dbReference>
<comment type="function">
    <text evidence="5">A flexible structure which links the flagellar filament to the drive apparatus in the basal body.</text>
</comment>
<dbReference type="InterPro" id="IPR011491">
    <property type="entry name" value="FlgE_D2"/>
</dbReference>
<dbReference type="Proteomes" id="UP000742786">
    <property type="component" value="Unassembled WGS sequence"/>
</dbReference>
<dbReference type="Gene3D" id="2.60.98.20">
    <property type="entry name" value="Flagellar hook protein FlgE"/>
    <property type="match status" value="1"/>
</dbReference>
<feature type="domain" description="Flagellar hook protein FlgE D2" evidence="8">
    <location>
        <begin position="162"/>
        <end position="302"/>
    </location>
</feature>
<comment type="caution">
    <text evidence="10">The sequence shown here is derived from an EMBL/GenBank/DDBJ whole genome shotgun (WGS) entry which is preliminary data.</text>
</comment>
<dbReference type="PANTHER" id="PTHR30435">
    <property type="entry name" value="FLAGELLAR PROTEIN"/>
    <property type="match status" value="1"/>
</dbReference>
<keyword evidence="10" id="KW-0969">Cilium</keyword>
<dbReference type="Pfam" id="PF22692">
    <property type="entry name" value="LlgE_F_G_D1"/>
    <property type="match status" value="1"/>
</dbReference>
<dbReference type="GO" id="GO:0071978">
    <property type="term" value="P:bacterial-type flagellum-dependent swarming motility"/>
    <property type="evidence" value="ECO:0007669"/>
    <property type="project" value="TreeGrafter"/>
</dbReference>
<comment type="subcellular location">
    <subcellularLocation>
        <location evidence="1 5">Bacterial flagellum basal body</location>
    </subcellularLocation>
</comment>
<evidence type="ECO:0000259" key="9">
    <source>
        <dbReference type="Pfam" id="PF22692"/>
    </source>
</evidence>
<dbReference type="InterPro" id="IPR001444">
    <property type="entry name" value="Flag_bb_rod_N"/>
</dbReference>
<dbReference type="RefSeq" id="WP_220634275.1">
    <property type="nucleotide sequence ID" value="NZ_CAJQUM010000001.1"/>
</dbReference>
<feature type="domain" description="Flagellar basal-body/hook protein C-terminal" evidence="7">
    <location>
        <begin position="377"/>
        <end position="420"/>
    </location>
</feature>
<gene>
    <name evidence="10" type="primary">flgE</name>
    <name evidence="10" type="ORF">GTOL_10058</name>
</gene>
<dbReference type="InterPro" id="IPR037925">
    <property type="entry name" value="FlgE/F/G-like"/>
</dbReference>
<dbReference type="EMBL" id="CAJQUM010000001">
    <property type="protein sequence ID" value="CAG4882176.1"/>
    <property type="molecule type" value="Genomic_DNA"/>
</dbReference>
<dbReference type="PANTHER" id="PTHR30435:SF1">
    <property type="entry name" value="FLAGELLAR HOOK PROTEIN FLGE"/>
    <property type="match status" value="1"/>
</dbReference>
<evidence type="ECO:0000256" key="2">
    <source>
        <dbReference type="ARBA" id="ARBA00009677"/>
    </source>
</evidence>
<name>A0A916J2Q0_9PROT</name>
<evidence type="ECO:0000259" key="8">
    <source>
        <dbReference type="Pfam" id="PF07559"/>
    </source>
</evidence>
<feature type="domain" description="Flagellar basal body rod protein N-terminal" evidence="6">
    <location>
        <begin position="6"/>
        <end position="33"/>
    </location>
</feature>
<evidence type="ECO:0000256" key="4">
    <source>
        <dbReference type="ARBA" id="ARBA00023143"/>
    </source>
</evidence>
<comment type="similarity">
    <text evidence="2 5">Belongs to the flagella basal body rod proteins family.</text>
</comment>
<evidence type="ECO:0000259" key="6">
    <source>
        <dbReference type="Pfam" id="PF00460"/>
    </source>
</evidence>
<evidence type="ECO:0000256" key="3">
    <source>
        <dbReference type="ARBA" id="ARBA00019015"/>
    </source>
</evidence>
<dbReference type="SUPFAM" id="SSF117143">
    <property type="entry name" value="Flagellar hook protein flgE"/>
    <property type="match status" value="1"/>
</dbReference>
<dbReference type="AlphaFoldDB" id="A0A916J2Q0"/>
<dbReference type="InterPro" id="IPR020013">
    <property type="entry name" value="Flagellar_FlgE/F/G"/>
</dbReference>
<dbReference type="Pfam" id="PF00460">
    <property type="entry name" value="Flg_bb_rod"/>
    <property type="match status" value="1"/>
</dbReference>
<keyword evidence="10" id="KW-0282">Flagellum</keyword>
<dbReference type="InterPro" id="IPR037058">
    <property type="entry name" value="Falgellar_hook_FlgE_sf"/>
</dbReference>